<proteinExistence type="predicted"/>
<keyword evidence="1" id="KW-0812">Transmembrane</keyword>
<dbReference type="InterPro" id="IPR008756">
    <property type="entry name" value="Peptidase_M56"/>
</dbReference>
<evidence type="ECO:0000256" key="1">
    <source>
        <dbReference type="SAM" id="Phobius"/>
    </source>
</evidence>
<name>A0A1H3X547_9FLAO</name>
<evidence type="ECO:0000313" key="3">
    <source>
        <dbReference type="EMBL" id="SDZ93732.1"/>
    </source>
</evidence>
<evidence type="ECO:0000259" key="2">
    <source>
        <dbReference type="Pfam" id="PF05569"/>
    </source>
</evidence>
<feature type="domain" description="Peptidase M56" evidence="2">
    <location>
        <begin position="147"/>
        <end position="255"/>
    </location>
</feature>
<sequence length="582" mass="68320">MEFLIYLLKSSLLLFMFWMIYKILLERETYHFIKRIYLVSGLFISAFLPLIYHTTYENLIFDQRTFISKSNQFEETIITPSLWDEIFEFITQQHLIEIVYISISVIILGYFMFNFLKLTKSLRASEKITKNGIHYIKTSKNEAFSFLNYIVYNPDLYTEKEVDFILKHEEAHVHKKHSFDTILIIIYKSIFWINPIAWVYKKDIAQNLEFEADAEATTETNSKAYQYSLFKMTSQNYILQQSFKQSSLKKRIMMLNTNNSKKSIWKVFMITPFLFAYFMLFQTETKAQVIETTKVEADVNFDLKAEITRITSTYDEKSTLKQLKEDIAFIKDSFDIDINYSRLKQKNGFITAMKLKVEKDGNSSSAYSNNLKENPIYFYYDKNNKENTFGVGTGEIEEEQKEFAAEIRTEQIENAKYIIINSKKYNREELINKKISVKDMNYDKDAKTVFITSDPELSQAIYEGRAKNIFERIQKETGSDIIENKKFLIISEKPKPMLLTINKLSITDSAENASEFKVDNVKFDSADPIYLLNGKEIDKKEMNSIDPKQIKSVNVVKDKDEIEKLGYDPKETPGIIEITTKK</sequence>
<feature type="transmembrane region" description="Helical" evidence="1">
    <location>
        <begin position="6"/>
        <end position="24"/>
    </location>
</feature>
<evidence type="ECO:0000313" key="4">
    <source>
        <dbReference type="Proteomes" id="UP000198820"/>
    </source>
</evidence>
<dbReference type="AlphaFoldDB" id="A0A1H3X547"/>
<feature type="transmembrane region" description="Helical" evidence="1">
    <location>
        <begin position="36"/>
        <end position="52"/>
    </location>
</feature>
<dbReference type="STRING" id="908615.SAMN05421540_102232"/>
<keyword evidence="1" id="KW-1133">Transmembrane helix</keyword>
<keyword evidence="1" id="KW-0472">Membrane</keyword>
<protein>
    <submittedName>
        <fullName evidence="3">Signal transducer regulating beta-lactamase production, contains metallopeptidase domain</fullName>
    </submittedName>
</protein>
<keyword evidence="4" id="KW-1185">Reference proteome</keyword>
<reference evidence="3 4" key="1">
    <citation type="submission" date="2016-10" db="EMBL/GenBank/DDBJ databases">
        <authorList>
            <person name="de Groot N.N."/>
        </authorList>
    </citation>
    <scope>NUCLEOTIDE SEQUENCE [LARGE SCALE GENOMIC DNA]</scope>
    <source>
        <strain evidence="3 4">DSM 23581</strain>
    </source>
</reference>
<dbReference type="EMBL" id="FNQF01000002">
    <property type="protein sequence ID" value="SDZ93732.1"/>
    <property type="molecule type" value="Genomic_DNA"/>
</dbReference>
<dbReference type="RefSeq" id="WP_093239435.1">
    <property type="nucleotide sequence ID" value="NZ_FNQF01000002.1"/>
</dbReference>
<dbReference type="Proteomes" id="UP000198820">
    <property type="component" value="Unassembled WGS sequence"/>
</dbReference>
<organism evidence="3 4">
    <name type="scientific">Psychroflexus halocasei</name>
    <dbReference type="NCBI Taxonomy" id="908615"/>
    <lineage>
        <taxon>Bacteria</taxon>
        <taxon>Pseudomonadati</taxon>
        <taxon>Bacteroidota</taxon>
        <taxon>Flavobacteriia</taxon>
        <taxon>Flavobacteriales</taxon>
        <taxon>Flavobacteriaceae</taxon>
        <taxon>Psychroflexus</taxon>
    </lineage>
</organism>
<feature type="transmembrane region" description="Helical" evidence="1">
    <location>
        <begin position="263"/>
        <end position="281"/>
    </location>
</feature>
<feature type="transmembrane region" description="Helical" evidence="1">
    <location>
        <begin position="98"/>
        <end position="116"/>
    </location>
</feature>
<gene>
    <name evidence="3" type="ORF">SAMN05421540_102232</name>
</gene>
<dbReference type="Pfam" id="PF05569">
    <property type="entry name" value="Peptidase_M56"/>
    <property type="match status" value="1"/>
</dbReference>
<accession>A0A1H3X547</accession>